<name>A0ABP9ET62_9ACTN</name>
<accession>A0ABP9ET62</accession>
<feature type="signal peptide" evidence="13">
    <location>
        <begin position="1"/>
        <end position="22"/>
    </location>
</feature>
<keyword evidence="6" id="KW-0479">Metal-binding</keyword>
<dbReference type="EC" id="3.1.3.3" evidence="4"/>
<keyword evidence="5" id="KW-0028">Amino-acid biosynthesis</keyword>
<dbReference type="InterPro" id="IPR023214">
    <property type="entry name" value="HAD_sf"/>
</dbReference>
<sequence>MKTKIAAIVLAGTVASTLSGCATTEAEASTSPCGRLDTDLAWYGDNASRLQTLLDRDGHCGKKGPHPVAVFDWDNTVVKNDVGDATTFWLLRHDKVRQPAGGDWTTTSSLLTPAAAAALASACGTAAPAGSALPTSTDTACADEILSVYSDARTTSGQDAFAGWNRRRTEPAYAWAAQLLAGYTPDEVKDFASRARQENLDAPVGAEQTVGTHRVTGWIRYYDQQKDLIRALGRSGFDVWITSASQEDVVQVWAAGVDLPADHVIGVRTRQENGKLTAALAGCGGDDDTIPYIDGKRCVINERILKVPSAKAFDIQPVNRRQAFAAGDSNTDVSFLRDATELRLVINRNKAELMCNAYDNADGKWIVNPMFISPKAALTKPYPCSTSAFTNPDGSSGPVTTDGGRVVPDQLDTVH</sequence>
<evidence type="ECO:0000256" key="2">
    <source>
        <dbReference type="ARBA" id="ARBA00005135"/>
    </source>
</evidence>
<evidence type="ECO:0000256" key="10">
    <source>
        <dbReference type="ARBA" id="ARBA00048138"/>
    </source>
</evidence>
<protein>
    <recommendedName>
        <fullName evidence="4">phosphoserine phosphatase</fullName>
        <ecNumber evidence="4">3.1.3.3</ecNumber>
    </recommendedName>
</protein>
<organism evidence="14 15">
    <name type="scientific">Kitasatospora terrestris</name>
    <dbReference type="NCBI Taxonomy" id="258051"/>
    <lineage>
        <taxon>Bacteria</taxon>
        <taxon>Bacillati</taxon>
        <taxon>Actinomycetota</taxon>
        <taxon>Actinomycetes</taxon>
        <taxon>Kitasatosporales</taxon>
        <taxon>Streptomycetaceae</taxon>
        <taxon>Kitasatospora</taxon>
    </lineage>
</organism>
<comment type="caution">
    <text evidence="14">The sequence shown here is derived from an EMBL/GenBank/DDBJ whole genome shotgun (WGS) entry which is preliminary data.</text>
</comment>
<reference evidence="15" key="1">
    <citation type="journal article" date="2019" name="Int. J. Syst. Evol. Microbiol.">
        <title>The Global Catalogue of Microorganisms (GCM) 10K type strain sequencing project: providing services to taxonomists for standard genome sequencing and annotation.</title>
        <authorList>
            <consortium name="The Broad Institute Genomics Platform"/>
            <consortium name="The Broad Institute Genome Sequencing Center for Infectious Disease"/>
            <person name="Wu L."/>
            <person name="Ma J."/>
        </authorList>
    </citation>
    <scope>NUCLEOTIDE SEQUENCE [LARGE SCALE GENOMIC DNA]</scope>
    <source>
        <strain evidence="15">JCM 13006</strain>
    </source>
</reference>
<dbReference type="EMBL" id="BAABIS010000001">
    <property type="protein sequence ID" value="GAA4882968.1"/>
    <property type="molecule type" value="Genomic_DNA"/>
</dbReference>
<feature type="chain" id="PRO_5045038963" description="phosphoserine phosphatase" evidence="13">
    <location>
        <begin position="23"/>
        <end position="415"/>
    </location>
</feature>
<dbReference type="Gene3D" id="3.40.50.1000">
    <property type="entry name" value="HAD superfamily/HAD-like"/>
    <property type="match status" value="2"/>
</dbReference>
<keyword evidence="7" id="KW-0378">Hydrolase</keyword>
<evidence type="ECO:0000256" key="6">
    <source>
        <dbReference type="ARBA" id="ARBA00022723"/>
    </source>
</evidence>
<keyword evidence="13" id="KW-0732">Signal</keyword>
<evidence type="ECO:0000256" key="12">
    <source>
        <dbReference type="SAM" id="MobiDB-lite"/>
    </source>
</evidence>
<feature type="compositionally biased region" description="Polar residues" evidence="12">
    <location>
        <begin position="389"/>
        <end position="399"/>
    </location>
</feature>
<comment type="catalytic activity">
    <reaction evidence="11">
        <text>O-phospho-D-serine + H2O = D-serine + phosphate</text>
        <dbReference type="Rhea" id="RHEA:24873"/>
        <dbReference type="ChEBI" id="CHEBI:15377"/>
        <dbReference type="ChEBI" id="CHEBI:35247"/>
        <dbReference type="ChEBI" id="CHEBI:43474"/>
        <dbReference type="ChEBI" id="CHEBI:58680"/>
        <dbReference type="EC" id="3.1.3.3"/>
    </reaction>
</comment>
<keyword evidence="8" id="KW-0460">Magnesium</keyword>
<dbReference type="PANTHER" id="PTHR43344:SF2">
    <property type="entry name" value="PHOSPHOSERINE PHOSPHATASE"/>
    <property type="match status" value="1"/>
</dbReference>
<dbReference type="InterPro" id="IPR036412">
    <property type="entry name" value="HAD-like_sf"/>
</dbReference>
<evidence type="ECO:0000256" key="5">
    <source>
        <dbReference type="ARBA" id="ARBA00022605"/>
    </source>
</evidence>
<evidence type="ECO:0000256" key="9">
    <source>
        <dbReference type="ARBA" id="ARBA00023299"/>
    </source>
</evidence>
<comment type="similarity">
    <text evidence="3">Belongs to the HAD-like hydrolase superfamily. SerB family.</text>
</comment>
<evidence type="ECO:0000256" key="4">
    <source>
        <dbReference type="ARBA" id="ARBA00012640"/>
    </source>
</evidence>
<dbReference type="PANTHER" id="PTHR43344">
    <property type="entry name" value="PHOSPHOSERINE PHOSPHATASE"/>
    <property type="match status" value="1"/>
</dbReference>
<evidence type="ECO:0000256" key="8">
    <source>
        <dbReference type="ARBA" id="ARBA00022842"/>
    </source>
</evidence>
<comment type="cofactor">
    <cofactor evidence="1">
        <name>Mg(2+)</name>
        <dbReference type="ChEBI" id="CHEBI:18420"/>
    </cofactor>
</comment>
<evidence type="ECO:0000256" key="1">
    <source>
        <dbReference type="ARBA" id="ARBA00001946"/>
    </source>
</evidence>
<evidence type="ECO:0000313" key="14">
    <source>
        <dbReference type="EMBL" id="GAA4882968.1"/>
    </source>
</evidence>
<comment type="pathway">
    <text evidence="2">Amino-acid biosynthesis; L-serine biosynthesis; L-serine from 3-phospho-D-glycerate: step 3/3.</text>
</comment>
<dbReference type="SUPFAM" id="SSF56784">
    <property type="entry name" value="HAD-like"/>
    <property type="match status" value="1"/>
</dbReference>
<proteinExistence type="inferred from homology"/>
<evidence type="ECO:0000256" key="3">
    <source>
        <dbReference type="ARBA" id="ARBA00009184"/>
    </source>
</evidence>
<gene>
    <name evidence="14" type="ORF">GCM10023235_74350</name>
</gene>
<keyword evidence="15" id="KW-1185">Reference proteome</keyword>
<feature type="region of interest" description="Disordered" evidence="12">
    <location>
        <begin position="389"/>
        <end position="415"/>
    </location>
</feature>
<keyword evidence="9" id="KW-0718">Serine biosynthesis</keyword>
<evidence type="ECO:0000313" key="15">
    <source>
        <dbReference type="Proteomes" id="UP001501752"/>
    </source>
</evidence>
<dbReference type="InterPro" id="IPR050582">
    <property type="entry name" value="HAD-like_SerB"/>
</dbReference>
<dbReference type="RefSeq" id="WP_345701333.1">
    <property type="nucleotide sequence ID" value="NZ_BAABIS010000001.1"/>
</dbReference>
<evidence type="ECO:0000256" key="13">
    <source>
        <dbReference type="SAM" id="SignalP"/>
    </source>
</evidence>
<dbReference type="Proteomes" id="UP001501752">
    <property type="component" value="Unassembled WGS sequence"/>
</dbReference>
<comment type="catalytic activity">
    <reaction evidence="10">
        <text>O-phospho-L-serine + H2O = L-serine + phosphate</text>
        <dbReference type="Rhea" id="RHEA:21208"/>
        <dbReference type="ChEBI" id="CHEBI:15377"/>
        <dbReference type="ChEBI" id="CHEBI:33384"/>
        <dbReference type="ChEBI" id="CHEBI:43474"/>
        <dbReference type="ChEBI" id="CHEBI:57524"/>
        <dbReference type="EC" id="3.1.3.3"/>
    </reaction>
</comment>
<evidence type="ECO:0000256" key="7">
    <source>
        <dbReference type="ARBA" id="ARBA00022801"/>
    </source>
</evidence>
<evidence type="ECO:0000256" key="11">
    <source>
        <dbReference type="ARBA" id="ARBA00048523"/>
    </source>
</evidence>
<dbReference type="PROSITE" id="PS51257">
    <property type="entry name" value="PROKAR_LIPOPROTEIN"/>
    <property type="match status" value="1"/>
</dbReference>